<dbReference type="EMBL" id="NKUJ01000139">
    <property type="protein sequence ID" value="RMJ12343.1"/>
    <property type="molecule type" value="Genomic_DNA"/>
</dbReference>
<feature type="region of interest" description="Disordered" evidence="1">
    <location>
        <begin position="111"/>
        <end position="182"/>
    </location>
</feature>
<dbReference type="SUPFAM" id="SSF54695">
    <property type="entry name" value="POZ domain"/>
    <property type="match status" value="1"/>
</dbReference>
<accession>A0A3M2S451</accession>
<dbReference type="InterPro" id="IPR011333">
    <property type="entry name" value="SKP1/BTB/POZ_sf"/>
</dbReference>
<feature type="domain" description="BTB" evidence="2">
    <location>
        <begin position="24"/>
        <end position="93"/>
    </location>
</feature>
<dbReference type="Pfam" id="PF00651">
    <property type="entry name" value="BTB"/>
    <property type="match status" value="1"/>
</dbReference>
<organism evidence="3 4">
    <name type="scientific">Fusarium kuroshium</name>
    <dbReference type="NCBI Taxonomy" id="2010991"/>
    <lineage>
        <taxon>Eukaryota</taxon>
        <taxon>Fungi</taxon>
        <taxon>Dikarya</taxon>
        <taxon>Ascomycota</taxon>
        <taxon>Pezizomycotina</taxon>
        <taxon>Sordariomycetes</taxon>
        <taxon>Hypocreomycetidae</taxon>
        <taxon>Hypocreales</taxon>
        <taxon>Nectriaceae</taxon>
        <taxon>Fusarium</taxon>
        <taxon>Fusarium solani species complex</taxon>
    </lineage>
</organism>
<gene>
    <name evidence="3" type="ORF">CDV36_008005</name>
</gene>
<evidence type="ECO:0000259" key="2">
    <source>
        <dbReference type="PROSITE" id="PS50097"/>
    </source>
</evidence>
<evidence type="ECO:0000313" key="4">
    <source>
        <dbReference type="Proteomes" id="UP000277212"/>
    </source>
</evidence>
<keyword evidence="4" id="KW-1185">Reference proteome</keyword>
<dbReference type="OrthoDB" id="9997739at2759"/>
<dbReference type="PANTHER" id="PTHR47843">
    <property type="entry name" value="BTB DOMAIN-CONTAINING PROTEIN-RELATED"/>
    <property type="match status" value="1"/>
</dbReference>
<comment type="caution">
    <text evidence="3">The sequence shown here is derived from an EMBL/GenBank/DDBJ whole genome shotgun (WGS) entry which is preliminary data.</text>
</comment>
<reference evidence="3 4" key="1">
    <citation type="submission" date="2017-06" db="EMBL/GenBank/DDBJ databases">
        <title>Comparative genomic analysis of Ambrosia Fusariam Clade fungi.</title>
        <authorList>
            <person name="Stajich J.E."/>
            <person name="Carrillo J."/>
            <person name="Kijimoto T."/>
            <person name="Eskalen A."/>
            <person name="O'Donnell K."/>
            <person name="Kasson M."/>
        </authorList>
    </citation>
    <scope>NUCLEOTIDE SEQUENCE [LARGE SCALE GENOMIC DNA]</scope>
    <source>
        <strain evidence="3">UCR3666</strain>
    </source>
</reference>
<dbReference type="InterPro" id="IPR000210">
    <property type="entry name" value="BTB/POZ_dom"/>
</dbReference>
<feature type="compositionally biased region" description="Acidic residues" evidence="1">
    <location>
        <begin position="153"/>
        <end position="167"/>
    </location>
</feature>
<feature type="compositionally biased region" description="Low complexity" evidence="1">
    <location>
        <begin position="168"/>
        <end position="180"/>
    </location>
</feature>
<dbReference type="Proteomes" id="UP000277212">
    <property type="component" value="Unassembled WGS sequence"/>
</dbReference>
<proteinExistence type="predicted"/>
<protein>
    <recommendedName>
        <fullName evidence="2">BTB domain-containing protein</fullName>
    </recommendedName>
</protein>
<dbReference type="PROSITE" id="PS50097">
    <property type="entry name" value="BTB"/>
    <property type="match status" value="1"/>
</dbReference>
<sequence length="398" mass="45450">MPATRAEAAQVPNKDKFEKSISSKPFVFVIGEERKEFHIHKELIGQLSPVLNALVNGNMKEAREGRVEWLDLDVDTFVRFAKFAYSGDYTPAEPELLASDDALVLMPTPEEQDGKALTGESSEEEEEEESLQDDESVGSSGGSNAGEPIELSSDLEDDDPGDPDQDTSEYSSPSETSSTLDSDRARFLKWRPIDLSIDEYGVMHSRTSLPYSIENYMIEWEKCLNYRRLKQNMPLHKRRRYDTELLLGQRPPDPVNKKYQAMHMFFAPIRPPNPGFPITNSTNENPHESYLPVFLSHARLYILADKYGIERLRRLALGRLHQTLIQYVVHKARIADLVALAQEIFDNTMEFDNARTLIVDYFVCFIEDMQESPELQEALIRGGEFPAMLVSKMAFRRM</sequence>
<name>A0A3M2S451_9HYPO</name>
<dbReference type="Gene3D" id="3.30.710.10">
    <property type="entry name" value="Potassium Channel Kv1.1, Chain A"/>
    <property type="match status" value="1"/>
</dbReference>
<evidence type="ECO:0000313" key="3">
    <source>
        <dbReference type="EMBL" id="RMJ12343.1"/>
    </source>
</evidence>
<dbReference type="AlphaFoldDB" id="A0A3M2S451"/>
<feature type="compositionally biased region" description="Acidic residues" evidence="1">
    <location>
        <begin position="121"/>
        <end position="136"/>
    </location>
</feature>
<dbReference type="STRING" id="2010991.A0A3M2S451"/>
<evidence type="ECO:0000256" key="1">
    <source>
        <dbReference type="SAM" id="MobiDB-lite"/>
    </source>
</evidence>